<dbReference type="EMBL" id="JBBXMP010000003">
    <property type="protein sequence ID" value="KAL0071647.1"/>
    <property type="molecule type" value="Genomic_DNA"/>
</dbReference>
<feature type="compositionally biased region" description="Polar residues" evidence="1">
    <location>
        <begin position="266"/>
        <end position="277"/>
    </location>
</feature>
<feature type="compositionally biased region" description="Basic and acidic residues" evidence="1">
    <location>
        <begin position="465"/>
        <end position="478"/>
    </location>
</feature>
<feature type="region of interest" description="Disordered" evidence="1">
    <location>
        <begin position="225"/>
        <end position="295"/>
    </location>
</feature>
<reference evidence="2 3" key="1">
    <citation type="submission" date="2024-05" db="EMBL/GenBank/DDBJ databases">
        <title>A draft genome resource for the thread blight pathogen Marasmius tenuissimus strain MS-2.</title>
        <authorList>
            <person name="Yulfo-Soto G.E."/>
            <person name="Baruah I.K."/>
            <person name="Amoako-Attah I."/>
            <person name="Bukari Y."/>
            <person name="Meinhardt L.W."/>
            <person name="Bailey B.A."/>
            <person name="Cohen S.P."/>
        </authorList>
    </citation>
    <scope>NUCLEOTIDE SEQUENCE [LARGE SCALE GENOMIC DNA]</scope>
    <source>
        <strain evidence="2 3">MS-2</strain>
    </source>
</reference>
<feature type="region of interest" description="Disordered" evidence="1">
    <location>
        <begin position="391"/>
        <end position="544"/>
    </location>
</feature>
<feature type="compositionally biased region" description="Polar residues" evidence="1">
    <location>
        <begin position="513"/>
        <end position="529"/>
    </location>
</feature>
<comment type="caution">
    <text evidence="2">The sequence shown here is derived from an EMBL/GenBank/DDBJ whole genome shotgun (WGS) entry which is preliminary data.</text>
</comment>
<feature type="region of interest" description="Disordered" evidence="1">
    <location>
        <begin position="114"/>
        <end position="212"/>
    </location>
</feature>
<feature type="compositionally biased region" description="Polar residues" evidence="1">
    <location>
        <begin position="569"/>
        <end position="583"/>
    </location>
</feature>
<evidence type="ECO:0000256" key="1">
    <source>
        <dbReference type="SAM" id="MobiDB-lite"/>
    </source>
</evidence>
<feature type="compositionally biased region" description="Polar residues" evidence="1">
    <location>
        <begin position="115"/>
        <end position="127"/>
    </location>
</feature>
<feature type="region of interest" description="Disordered" evidence="1">
    <location>
        <begin position="334"/>
        <end position="363"/>
    </location>
</feature>
<gene>
    <name evidence="2" type="ORF">AAF712_001504</name>
</gene>
<proteinExistence type="predicted"/>
<feature type="compositionally biased region" description="Polar residues" evidence="1">
    <location>
        <begin position="610"/>
        <end position="629"/>
    </location>
</feature>
<organism evidence="2 3">
    <name type="scientific">Marasmius tenuissimus</name>
    <dbReference type="NCBI Taxonomy" id="585030"/>
    <lineage>
        <taxon>Eukaryota</taxon>
        <taxon>Fungi</taxon>
        <taxon>Dikarya</taxon>
        <taxon>Basidiomycota</taxon>
        <taxon>Agaricomycotina</taxon>
        <taxon>Agaricomycetes</taxon>
        <taxon>Agaricomycetidae</taxon>
        <taxon>Agaricales</taxon>
        <taxon>Marasmiineae</taxon>
        <taxon>Marasmiaceae</taxon>
        <taxon>Marasmius</taxon>
    </lineage>
</organism>
<feature type="compositionally biased region" description="Polar residues" evidence="1">
    <location>
        <begin position="138"/>
        <end position="148"/>
    </location>
</feature>
<evidence type="ECO:0000313" key="2">
    <source>
        <dbReference type="EMBL" id="KAL0071647.1"/>
    </source>
</evidence>
<keyword evidence="3" id="KW-1185">Reference proteome</keyword>
<name>A0ABR3AE33_9AGAR</name>
<feature type="compositionally biased region" description="Low complexity" evidence="1">
    <location>
        <begin position="451"/>
        <end position="461"/>
    </location>
</feature>
<feature type="compositionally biased region" description="Polar residues" evidence="1">
    <location>
        <begin position="155"/>
        <end position="182"/>
    </location>
</feature>
<protein>
    <submittedName>
        <fullName evidence="2">Uncharacterized protein</fullName>
    </submittedName>
</protein>
<accession>A0ABR3AE33</accession>
<dbReference type="Proteomes" id="UP001437256">
    <property type="component" value="Unassembled WGS sequence"/>
</dbReference>
<feature type="compositionally biased region" description="Low complexity" evidence="1">
    <location>
        <begin position="225"/>
        <end position="237"/>
    </location>
</feature>
<sequence>MASAQAGTGTNAVHNNAQIYIRMAKLLETTDQYTINIDKLATFFNDARAYYTSGRGQIAHDRLKTVLGLDKSTPFNANQYLSHPWVRSYINLMQVVAKFAHKFEETHLREKVNRLTATATKPESSSEVIDVDAEETQNNDVLATTQPQKLMEASKPSSSHGNPAISTPESVSSAPAIQSTGSAKPASAVVSETSREVKQKRKKPKSKLNYSALLDLEKKAQLGAGMNEQQQQQAGQGPSVPPEAVVASQPPPPGALLVSVTEDENSPPSTSVQNSGSALEPVTVPTPVQSRAHSNAPVPVEQLPVLESGPPLPPTEVVVHETAIEMEVDIDESKRNDEDITMKDDEDSGEPHADDADVNMGDCIQTGRHDISATDDHEMELDLPATETAMEDQTVDETQVGHDKEEGELSSTRAANSLEKDMSTPEEGELPHGATGDEPMELVPQVAKNESTSTKSAASSTHIESGSKEPPPHHHPEISAESQLGEGDTEIQEEQVGRQAASDDPMNGYLYRHSSSNEINRPSVSSSSGIDPRREASAPALGTRQSSVTIVTKDNVKIATPLVPTIISSSQDAEQQAKQSLSVNPPAVEPPRQTPSNEPARPTPSLPGSVRSTVTPKPASTKSGKSTTPMGEIIPKIPKLFIPAIDGFNNSMKVLAFHPVPPRGSVDFCLEIKEHQMKSFMSWNQRRDPESPKNNVHKSRCLSLACYTAKDVQRITNEASVVAVNGVGYQYFNKIRSTFPTNDKLQLHIITQNGKKHTIPLSLSVFPFLTRDGLIDLGNYIKEGANVIKLYRPHRSFSEEVVFVLHVHSPTRAQLLELEKDLESDVSWKNWLAGLTRPFDISSSPFAGLP</sequence>
<evidence type="ECO:0000313" key="3">
    <source>
        <dbReference type="Proteomes" id="UP001437256"/>
    </source>
</evidence>
<feature type="compositionally biased region" description="Basic and acidic residues" evidence="1">
    <location>
        <begin position="334"/>
        <end position="355"/>
    </location>
</feature>
<feature type="region of interest" description="Disordered" evidence="1">
    <location>
        <begin position="569"/>
        <end position="630"/>
    </location>
</feature>